<evidence type="ECO:0000313" key="18">
    <source>
        <dbReference type="EMBL" id="VIO93919.1"/>
    </source>
</evidence>
<feature type="transmembrane region" description="Helical" evidence="14">
    <location>
        <begin position="119"/>
        <end position="145"/>
    </location>
</feature>
<evidence type="ECO:0000259" key="16">
    <source>
        <dbReference type="Pfam" id="PF04893"/>
    </source>
</evidence>
<accession>A0A4E9FCJ7</accession>
<dbReference type="CTD" id="6103447"/>
<dbReference type="GO" id="GO:0030154">
    <property type="term" value="P:cell differentiation"/>
    <property type="evidence" value="ECO:0007669"/>
    <property type="project" value="UniProtKB-KW"/>
</dbReference>
<feature type="transmembrane region" description="Helical" evidence="14">
    <location>
        <begin position="214"/>
        <end position="233"/>
    </location>
</feature>
<keyword evidence="6" id="KW-0963">Cytoplasm</keyword>
<evidence type="ECO:0000256" key="7">
    <source>
        <dbReference type="ARBA" id="ARBA00022692"/>
    </source>
</evidence>
<evidence type="ECO:0000256" key="6">
    <source>
        <dbReference type="ARBA" id="ARBA00022490"/>
    </source>
</evidence>
<name>A0A4E9FCJ7_BRUMA</name>
<evidence type="ECO:0000256" key="8">
    <source>
        <dbReference type="ARBA" id="ARBA00022782"/>
    </source>
</evidence>
<reference evidence="17" key="1">
    <citation type="journal article" date="2007" name="Science">
        <title>Draft genome of the filarial nematode parasite Brugia malayi.</title>
        <authorList>
            <person name="Ghedin E."/>
            <person name="Wang S."/>
            <person name="Spiro D."/>
            <person name="Caler E."/>
            <person name="Zhao Q."/>
            <person name="Crabtree J."/>
            <person name="Allen J.E."/>
            <person name="Delcher A.L."/>
            <person name="Guiliano D.B."/>
            <person name="Miranda-Saavedra D."/>
            <person name="Angiuoli S.V."/>
            <person name="Creasy T."/>
            <person name="Amedeo P."/>
            <person name="Haas B."/>
            <person name="El-Sayed N.M."/>
            <person name="Wortman J.R."/>
            <person name="Feldblyum T."/>
            <person name="Tallon L."/>
            <person name="Schatz M."/>
            <person name="Shumway M."/>
            <person name="Koo H."/>
            <person name="Salzberg S.L."/>
            <person name="Schobel S."/>
            <person name="Pertea M."/>
            <person name="Pop M."/>
            <person name="White O."/>
            <person name="Barton G.J."/>
            <person name="Carlow C.K."/>
            <person name="Crawford M.J."/>
            <person name="Daub J."/>
            <person name="Dimmic M.W."/>
            <person name="Estes C.F."/>
            <person name="Foster J.M."/>
            <person name="Ganatra M."/>
            <person name="Gregory W.F."/>
            <person name="Johnson N.M."/>
            <person name="Jin J."/>
            <person name="Komuniecki R."/>
            <person name="Korf I."/>
            <person name="Kumar S."/>
            <person name="Laney S."/>
            <person name="Li B.W."/>
            <person name="Li W."/>
            <person name="Lindblom T.H."/>
            <person name="Lustigman S."/>
            <person name="Ma D."/>
            <person name="Maina C.V."/>
            <person name="Martin D.M."/>
            <person name="McCarter J.P."/>
            <person name="McReynolds L."/>
            <person name="Mitreva M."/>
            <person name="Nutman T.B."/>
            <person name="Parkinson J."/>
            <person name="Peregrin-Alvarez J.M."/>
            <person name="Poole C."/>
            <person name="Ren Q."/>
            <person name="Saunders L."/>
            <person name="Sluder A.E."/>
            <person name="Smith K."/>
            <person name="Stanke M."/>
            <person name="Unnasch T.R."/>
            <person name="Ware J."/>
            <person name="Wei A.D."/>
            <person name="Weil G."/>
            <person name="Williams D.J."/>
            <person name="Zhang Y."/>
            <person name="Williams S.A."/>
            <person name="Fraser-Liggett C."/>
            <person name="Slatko B."/>
            <person name="Blaxter M.L."/>
            <person name="Scott A.L."/>
        </authorList>
    </citation>
    <scope>NUCLEOTIDE SEQUENCE</scope>
    <source>
        <strain evidence="17">FR3</strain>
    </source>
</reference>
<proteinExistence type="inferred from homology"/>
<dbReference type="OrthoDB" id="10256463at2759"/>
<dbReference type="EMBL" id="CAAKNF010000193">
    <property type="protein sequence ID" value="VIO93919.1"/>
    <property type="molecule type" value="Genomic_DNA"/>
</dbReference>
<dbReference type="Pfam" id="PF04893">
    <property type="entry name" value="Yip1"/>
    <property type="match status" value="1"/>
</dbReference>
<evidence type="ECO:0000256" key="2">
    <source>
        <dbReference type="ARBA" id="ARBA00004496"/>
    </source>
</evidence>
<keyword evidence="12" id="KW-0325">Glycoprotein</keyword>
<evidence type="ECO:0000256" key="13">
    <source>
        <dbReference type="ARBA" id="ARBA00024809"/>
    </source>
</evidence>
<evidence type="ECO:0000256" key="10">
    <source>
        <dbReference type="ARBA" id="ARBA00023034"/>
    </source>
</evidence>
<dbReference type="PANTHER" id="PTHR15627">
    <property type="entry name" value="NATURAL KILLER CELL-SPECIFIC ANTIGEN KLIP1"/>
    <property type="match status" value="1"/>
</dbReference>
<feature type="region of interest" description="Disordered" evidence="15">
    <location>
        <begin position="1"/>
        <end position="23"/>
    </location>
</feature>
<dbReference type="InterPro" id="IPR051521">
    <property type="entry name" value="tRNA_Mod/Golgi_Maint"/>
</dbReference>
<keyword evidence="10" id="KW-0333">Golgi apparatus</keyword>
<dbReference type="InterPro" id="IPR006977">
    <property type="entry name" value="Yip1_dom"/>
</dbReference>
<gene>
    <name evidence="18" type="primary">Bm6748</name>
    <name evidence="18" type="ORF">BM_BM6748</name>
    <name evidence="17" type="ORF">BM_Bm6748</name>
</gene>
<feature type="domain" description="Yip1" evidence="16">
    <location>
        <begin position="86"/>
        <end position="228"/>
    </location>
</feature>
<keyword evidence="7 14" id="KW-0812">Transmembrane</keyword>
<evidence type="ECO:0000256" key="15">
    <source>
        <dbReference type="SAM" id="MobiDB-lite"/>
    </source>
</evidence>
<evidence type="ECO:0000256" key="12">
    <source>
        <dbReference type="ARBA" id="ARBA00023180"/>
    </source>
</evidence>
<evidence type="ECO:0000256" key="3">
    <source>
        <dbReference type="ARBA" id="ARBA00004651"/>
    </source>
</evidence>
<evidence type="ECO:0000256" key="5">
    <source>
        <dbReference type="ARBA" id="ARBA00022475"/>
    </source>
</evidence>
<feature type="transmembrane region" description="Helical" evidence="14">
    <location>
        <begin position="182"/>
        <end position="202"/>
    </location>
</feature>
<feature type="transmembrane region" description="Helical" evidence="14">
    <location>
        <begin position="157"/>
        <end position="176"/>
    </location>
</feature>
<dbReference type="GeneID" id="6103447"/>
<evidence type="ECO:0000313" key="17">
    <source>
        <dbReference type="EMBL" id="CDP98163.1"/>
    </source>
</evidence>
<reference evidence="18" key="3">
    <citation type="submission" date="2019-04" db="EMBL/GenBank/DDBJ databases">
        <authorList>
            <person name="Howe K."/>
            <person name="Paulini M."/>
            <person name="Williams G."/>
        </authorList>
    </citation>
    <scope>NUCLEOTIDE SEQUENCE [LARGE SCALE GENOMIC DNA]</scope>
    <source>
        <strain evidence="18">FR3</strain>
    </source>
</reference>
<dbReference type="PANTHER" id="PTHR15627:SF14">
    <property type="entry name" value="PROTEIN YIPF3"/>
    <property type="match status" value="1"/>
</dbReference>
<keyword evidence="5" id="KW-1003">Cell membrane</keyword>
<reference evidence="17" key="2">
    <citation type="submission" date="2012-12" db="EMBL/GenBank/DDBJ databases">
        <authorList>
            <consortium name="WormBase Consortium"/>
            <person name="Ghedin E."/>
            <person name="Paulini M."/>
        </authorList>
    </citation>
    <scope>NUCLEOTIDE SEQUENCE</scope>
    <source>
        <strain evidence="17">FR3</strain>
    </source>
</reference>
<protein>
    <recommendedName>
        <fullName evidence="14">Protein YIPF</fullName>
    </recommendedName>
</protein>
<dbReference type="OMA" id="HCIVLFV"/>
<dbReference type="KEGG" id="bmy:BM_BM6748"/>
<evidence type="ECO:0000256" key="4">
    <source>
        <dbReference type="ARBA" id="ARBA00010596"/>
    </source>
</evidence>
<feature type="transmembrane region" description="Helical" evidence="14">
    <location>
        <begin position="89"/>
        <end position="107"/>
    </location>
</feature>
<dbReference type="EMBL" id="LN856992">
    <property type="protein sequence ID" value="CDP98163.1"/>
    <property type="molecule type" value="Genomic_DNA"/>
</dbReference>
<comment type="similarity">
    <text evidence="4 14">Belongs to the YIP1 family.</text>
</comment>
<evidence type="ECO:0000256" key="9">
    <source>
        <dbReference type="ARBA" id="ARBA00022989"/>
    </source>
</evidence>
<keyword evidence="9 14" id="KW-1133">Transmembrane helix</keyword>
<dbReference type="RefSeq" id="XP_042934615.1">
    <property type="nucleotide sequence ID" value="XM_043078681.1"/>
</dbReference>
<sequence length="263" mass="29929">MQVMESTRSRNRTNSVGSDTQSTRDVLHAKLSQMVWEASTKQMKDTLNSYGRIDLFRPYFDVEPRQVRNRLIQSFIPRKPSQMHVSNDMYGPTMIILTLVALLLYSMKSSGYTVKDGTLIGTAMVTCFGAWFFMSLVIYALCLVFSVDISFIHFFSLYGYSLCSHCIVLLLTMILHPLHSHLFFYAMMIIFCVPSVLRVCLYLCSRTHDKSHKLAITMAAYVLHLSYLCYLHYGFHVVVEEIGGILGDVQQSSVVSLPLSLKS</sequence>
<comment type="function">
    <text evidence="13">Involved in the maintenance of the Golgi structure. May play a role in hematopoiesis.</text>
</comment>
<evidence type="ECO:0000256" key="14">
    <source>
        <dbReference type="RuleBase" id="RU361264"/>
    </source>
</evidence>
<evidence type="ECO:0000256" key="1">
    <source>
        <dbReference type="ARBA" id="ARBA00004257"/>
    </source>
</evidence>
<dbReference type="GO" id="GO:0000139">
    <property type="term" value="C:Golgi membrane"/>
    <property type="evidence" value="ECO:0007669"/>
    <property type="project" value="UniProtKB-SubCell"/>
</dbReference>
<keyword evidence="11 14" id="KW-0472">Membrane</keyword>
<dbReference type="GO" id="GO:0005886">
    <property type="term" value="C:plasma membrane"/>
    <property type="evidence" value="ECO:0007669"/>
    <property type="project" value="UniProtKB-SubCell"/>
</dbReference>
<organism evidence="18">
    <name type="scientific">Brugia malayi</name>
    <name type="common">Filarial nematode worm</name>
    <dbReference type="NCBI Taxonomy" id="6279"/>
    <lineage>
        <taxon>Eukaryota</taxon>
        <taxon>Metazoa</taxon>
        <taxon>Ecdysozoa</taxon>
        <taxon>Nematoda</taxon>
        <taxon>Chromadorea</taxon>
        <taxon>Rhabditida</taxon>
        <taxon>Spirurina</taxon>
        <taxon>Spiruromorpha</taxon>
        <taxon>Filarioidea</taxon>
        <taxon>Onchocercidae</taxon>
        <taxon>Brugia</taxon>
    </lineage>
</organism>
<keyword evidence="8" id="KW-0221">Differentiation</keyword>
<accession>A0A1U7F1J6</accession>
<dbReference type="AlphaFoldDB" id="A0A4E9FCJ7"/>
<evidence type="ECO:0000256" key="11">
    <source>
        <dbReference type="ARBA" id="ARBA00023136"/>
    </source>
</evidence>
<comment type="subcellular location">
    <subcellularLocation>
        <location evidence="3">Cell membrane</location>
        <topology evidence="3">Multi-pass membrane protein</topology>
    </subcellularLocation>
    <subcellularLocation>
        <location evidence="2">Cytoplasm</location>
    </subcellularLocation>
    <subcellularLocation>
        <location evidence="14">Golgi apparatus membrane</location>
        <topology evidence="14">Multi-pass membrane protein</topology>
    </subcellularLocation>
    <subcellularLocation>
        <location evidence="1">Golgi apparatus</location>
        <location evidence="1">cis-Golgi network membrane</location>
        <topology evidence="1">Multi-pass membrane protein</topology>
    </subcellularLocation>
</comment>